<dbReference type="STRING" id="145388.A0A0D2KWW0"/>
<dbReference type="InterPro" id="IPR023576">
    <property type="entry name" value="UbiE/COQ5_MeTrFase_CS"/>
</dbReference>
<name>A0A0D2KWW0_9CHLO</name>
<evidence type="ECO:0000256" key="4">
    <source>
        <dbReference type="SAM" id="MobiDB-lite"/>
    </source>
</evidence>
<dbReference type="GO" id="GO:0032259">
    <property type="term" value="P:methylation"/>
    <property type="evidence" value="ECO:0007669"/>
    <property type="project" value="UniProtKB-KW"/>
</dbReference>
<evidence type="ECO:0000259" key="5">
    <source>
        <dbReference type="Pfam" id="PF08241"/>
    </source>
</evidence>
<accession>A0A0D2KWW0</accession>
<dbReference type="KEGG" id="mng:MNEG_8222"/>
<sequence>MNSAFNWHRCGSENFKLISSSAGQYEIRSRAASANRCPFSFVTWQTASRYKMYAGSYDQLDAGALPEALGFAELRAQIVGQAFGDVLESAVGTGLNLPLYDASRLSSFTAVDISPGMLREAAPRAEALRRRLSGAEQQRQQQRQRSEAAGAADGTAGPGVQLLVADAAALPFADRSFDCVLDTFSLCVFERPAAAVREMARVLRRGGRLLLLEHSRSDNPLLGAYQDLTNPAVQPMSKGCAWNQDVKGMVEAAGLRVVESQRHLAGTITLLVAERV</sequence>
<dbReference type="OrthoDB" id="416496at2759"/>
<dbReference type="AlphaFoldDB" id="A0A0D2KWW0"/>
<dbReference type="Proteomes" id="UP000054498">
    <property type="component" value="Unassembled WGS sequence"/>
</dbReference>
<keyword evidence="1 6" id="KW-0489">Methyltransferase</keyword>
<dbReference type="InterPro" id="IPR013216">
    <property type="entry name" value="Methyltransf_11"/>
</dbReference>
<keyword evidence="2 6" id="KW-0808">Transferase</keyword>
<dbReference type="SUPFAM" id="SSF53335">
    <property type="entry name" value="S-adenosyl-L-methionine-dependent methyltransferases"/>
    <property type="match status" value="1"/>
</dbReference>
<evidence type="ECO:0000313" key="6">
    <source>
        <dbReference type="EMBL" id="KIY99743.1"/>
    </source>
</evidence>
<evidence type="ECO:0000256" key="1">
    <source>
        <dbReference type="ARBA" id="ARBA00022603"/>
    </source>
</evidence>
<dbReference type="PROSITE" id="PS01184">
    <property type="entry name" value="UBIE_2"/>
    <property type="match status" value="1"/>
</dbReference>
<reference evidence="6 7" key="1">
    <citation type="journal article" date="2013" name="BMC Genomics">
        <title>Reconstruction of the lipid metabolism for the microalga Monoraphidium neglectum from its genome sequence reveals characteristics suitable for biofuel production.</title>
        <authorList>
            <person name="Bogen C."/>
            <person name="Al-Dilaimi A."/>
            <person name="Albersmeier A."/>
            <person name="Wichmann J."/>
            <person name="Grundmann M."/>
            <person name="Rupp O."/>
            <person name="Lauersen K.J."/>
            <person name="Blifernez-Klassen O."/>
            <person name="Kalinowski J."/>
            <person name="Goesmann A."/>
            <person name="Mussgnug J.H."/>
            <person name="Kruse O."/>
        </authorList>
    </citation>
    <scope>NUCLEOTIDE SEQUENCE [LARGE SCALE GENOMIC DNA]</scope>
    <source>
        <strain evidence="6 7">SAG 48.87</strain>
    </source>
</reference>
<feature type="domain" description="Methyltransferase type 11" evidence="5">
    <location>
        <begin position="87"/>
        <end position="210"/>
    </location>
</feature>
<keyword evidence="7" id="KW-1185">Reference proteome</keyword>
<dbReference type="PANTHER" id="PTHR42912">
    <property type="entry name" value="METHYLTRANSFERASE"/>
    <property type="match status" value="1"/>
</dbReference>
<dbReference type="EMBL" id="KK101756">
    <property type="protein sequence ID" value="KIY99743.1"/>
    <property type="molecule type" value="Genomic_DNA"/>
</dbReference>
<evidence type="ECO:0000313" key="7">
    <source>
        <dbReference type="Proteomes" id="UP000054498"/>
    </source>
</evidence>
<dbReference type="GO" id="GO:0008757">
    <property type="term" value="F:S-adenosylmethionine-dependent methyltransferase activity"/>
    <property type="evidence" value="ECO:0007669"/>
    <property type="project" value="InterPro"/>
</dbReference>
<organism evidence="6 7">
    <name type="scientific">Monoraphidium neglectum</name>
    <dbReference type="NCBI Taxonomy" id="145388"/>
    <lineage>
        <taxon>Eukaryota</taxon>
        <taxon>Viridiplantae</taxon>
        <taxon>Chlorophyta</taxon>
        <taxon>core chlorophytes</taxon>
        <taxon>Chlorophyceae</taxon>
        <taxon>CS clade</taxon>
        <taxon>Sphaeropleales</taxon>
        <taxon>Selenastraceae</taxon>
        <taxon>Monoraphidium</taxon>
    </lineage>
</organism>
<dbReference type="GeneID" id="25741098"/>
<dbReference type="RefSeq" id="XP_013898763.1">
    <property type="nucleotide sequence ID" value="XM_014043309.1"/>
</dbReference>
<dbReference type="Gene3D" id="3.40.50.150">
    <property type="entry name" value="Vaccinia Virus protein VP39"/>
    <property type="match status" value="1"/>
</dbReference>
<gene>
    <name evidence="6" type="ORF">MNEG_8222</name>
</gene>
<dbReference type="InterPro" id="IPR029063">
    <property type="entry name" value="SAM-dependent_MTases_sf"/>
</dbReference>
<dbReference type="Pfam" id="PF08241">
    <property type="entry name" value="Methyltransf_11"/>
    <property type="match status" value="1"/>
</dbReference>
<evidence type="ECO:0000256" key="3">
    <source>
        <dbReference type="ARBA" id="ARBA00022691"/>
    </source>
</evidence>
<protein>
    <submittedName>
        <fullName evidence="6">UbiE/COQ5 family methyltransferase</fullName>
    </submittedName>
</protein>
<dbReference type="PANTHER" id="PTHR42912:SF96">
    <property type="entry name" value="METHYLTRANSFERASE DOMAIN-CONTAINING PROTEIN"/>
    <property type="match status" value="1"/>
</dbReference>
<proteinExistence type="predicted"/>
<feature type="region of interest" description="Disordered" evidence="4">
    <location>
        <begin position="131"/>
        <end position="154"/>
    </location>
</feature>
<dbReference type="InterPro" id="IPR050508">
    <property type="entry name" value="Methyltransf_Superfamily"/>
</dbReference>
<feature type="compositionally biased region" description="Low complexity" evidence="4">
    <location>
        <begin position="134"/>
        <end position="154"/>
    </location>
</feature>
<keyword evidence="3" id="KW-0949">S-adenosyl-L-methionine</keyword>
<evidence type="ECO:0000256" key="2">
    <source>
        <dbReference type="ARBA" id="ARBA00022679"/>
    </source>
</evidence>